<evidence type="ECO:0000313" key="2">
    <source>
        <dbReference type="EMBL" id="MDA0161005.1"/>
    </source>
</evidence>
<organism evidence="2 3">
    <name type="scientific">Solirubrobacter ginsenosidimutans</name>
    <dbReference type="NCBI Taxonomy" id="490573"/>
    <lineage>
        <taxon>Bacteria</taxon>
        <taxon>Bacillati</taxon>
        <taxon>Actinomycetota</taxon>
        <taxon>Thermoleophilia</taxon>
        <taxon>Solirubrobacterales</taxon>
        <taxon>Solirubrobacteraceae</taxon>
        <taxon>Solirubrobacter</taxon>
    </lineage>
</organism>
<dbReference type="InterPro" id="IPR013022">
    <property type="entry name" value="Xyl_isomerase-like_TIM-brl"/>
</dbReference>
<dbReference type="PANTHER" id="PTHR12110:SF41">
    <property type="entry name" value="INOSOSE DEHYDRATASE"/>
    <property type="match status" value="1"/>
</dbReference>
<dbReference type="RefSeq" id="WP_270040148.1">
    <property type="nucleotide sequence ID" value="NZ_JAPDOD010000008.1"/>
</dbReference>
<dbReference type="GO" id="GO:0016853">
    <property type="term" value="F:isomerase activity"/>
    <property type="evidence" value="ECO:0007669"/>
    <property type="project" value="UniProtKB-KW"/>
</dbReference>
<proteinExistence type="predicted"/>
<dbReference type="InterPro" id="IPR036237">
    <property type="entry name" value="Xyl_isomerase-like_sf"/>
</dbReference>
<dbReference type="Gene3D" id="3.20.20.150">
    <property type="entry name" value="Divalent-metal-dependent TIM barrel enzymes"/>
    <property type="match status" value="1"/>
</dbReference>
<evidence type="ECO:0000259" key="1">
    <source>
        <dbReference type="Pfam" id="PF01261"/>
    </source>
</evidence>
<dbReference type="PANTHER" id="PTHR12110">
    <property type="entry name" value="HYDROXYPYRUVATE ISOMERASE"/>
    <property type="match status" value="1"/>
</dbReference>
<comment type="caution">
    <text evidence="2">The sequence shown here is derived from an EMBL/GenBank/DDBJ whole genome shotgun (WGS) entry which is preliminary data.</text>
</comment>
<dbReference type="Pfam" id="PF01261">
    <property type="entry name" value="AP_endonuc_2"/>
    <property type="match status" value="1"/>
</dbReference>
<keyword evidence="3" id="KW-1185">Reference proteome</keyword>
<keyword evidence="2" id="KW-0413">Isomerase</keyword>
<sequence>MSGLGLAVQLYTLRERLAEDLEGTLEALAQAGAREVELAGLYERDAASMRRMLDDAGLSACSMHQRLERFEDEFDQVLDEANTLGVETIILPWVPTPESDSAADELVARIVAAGEKTRAAGWPFGYHNHAFEFGEVDLWSRLVATELDLELDVGWVRIAGHDPVTMLRQLTGRILLVHAKDVKQTDDGWLDVVAGDGELDFAAIARAAEAAGASRLIVELDTPSDDPVEDSRRSLATLQAVV</sequence>
<dbReference type="Proteomes" id="UP001149140">
    <property type="component" value="Unassembled WGS sequence"/>
</dbReference>
<evidence type="ECO:0000313" key="3">
    <source>
        <dbReference type="Proteomes" id="UP001149140"/>
    </source>
</evidence>
<dbReference type="InterPro" id="IPR050312">
    <property type="entry name" value="IolE/XylAMocC-like"/>
</dbReference>
<feature type="domain" description="Xylose isomerase-like TIM barrel" evidence="1">
    <location>
        <begin position="25"/>
        <end position="238"/>
    </location>
</feature>
<dbReference type="AlphaFoldDB" id="A0A9X3MR85"/>
<gene>
    <name evidence="2" type="ORF">OM076_12070</name>
</gene>
<dbReference type="EMBL" id="JAPDOD010000008">
    <property type="protein sequence ID" value="MDA0161005.1"/>
    <property type="molecule type" value="Genomic_DNA"/>
</dbReference>
<protein>
    <submittedName>
        <fullName evidence="2">Sugar phosphate isomerase/epimerase</fullName>
    </submittedName>
</protein>
<accession>A0A9X3MR85</accession>
<dbReference type="SUPFAM" id="SSF51658">
    <property type="entry name" value="Xylose isomerase-like"/>
    <property type="match status" value="1"/>
</dbReference>
<name>A0A9X3MR85_9ACTN</name>
<reference evidence="2" key="1">
    <citation type="submission" date="2022-10" db="EMBL/GenBank/DDBJ databases">
        <title>The WGS of Solirubrobacter ginsenosidimutans DSM 21036.</title>
        <authorList>
            <person name="Jiang Z."/>
        </authorList>
    </citation>
    <scope>NUCLEOTIDE SEQUENCE</scope>
    <source>
        <strain evidence="2">DSM 21036</strain>
    </source>
</reference>